<comment type="similarity">
    <text evidence="2">Belongs to the peptidase M67C family.</text>
</comment>
<keyword evidence="12" id="KW-1185">Reference proteome</keyword>
<feature type="domain" description="MPN" evidence="10">
    <location>
        <begin position="258"/>
        <end position="387"/>
    </location>
</feature>
<dbReference type="PANTHER" id="PTHR12947:SF13">
    <property type="entry name" value="FI19924P1"/>
    <property type="match status" value="1"/>
</dbReference>
<accession>A0AAU9WL40</accession>
<evidence type="ECO:0000256" key="9">
    <source>
        <dbReference type="SAM" id="MobiDB-lite"/>
    </source>
</evidence>
<keyword evidence="5" id="KW-0833">Ubl conjugation pathway</keyword>
<dbReference type="AlphaFoldDB" id="A0AAU9WL40"/>
<dbReference type="InterPro" id="IPR037518">
    <property type="entry name" value="MPN"/>
</dbReference>
<feature type="compositionally biased region" description="Polar residues" evidence="9">
    <location>
        <begin position="208"/>
        <end position="217"/>
    </location>
</feature>
<evidence type="ECO:0000256" key="1">
    <source>
        <dbReference type="ARBA" id="ARBA00001947"/>
    </source>
</evidence>
<comment type="cofactor">
    <cofactor evidence="1">
        <name>Zn(2+)</name>
        <dbReference type="ChEBI" id="CHEBI:29105"/>
    </cofactor>
</comment>
<organism evidence="11 12">
    <name type="scientific">Pocillopora meandrina</name>
    <dbReference type="NCBI Taxonomy" id="46732"/>
    <lineage>
        <taxon>Eukaryota</taxon>
        <taxon>Metazoa</taxon>
        <taxon>Cnidaria</taxon>
        <taxon>Anthozoa</taxon>
        <taxon>Hexacorallia</taxon>
        <taxon>Scleractinia</taxon>
        <taxon>Astrocoeniina</taxon>
        <taxon>Pocilloporidae</taxon>
        <taxon>Pocillopora</taxon>
    </lineage>
</organism>
<keyword evidence="8" id="KW-0482">Metalloprotease</keyword>
<dbReference type="GO" id="GO:0005768">
    <property type="term" value="C:endosome"/>
    <property type="evidence" value="ECO:0007669"/>
    <property type="project" value="TreeGrafter"/>
</dbReference>
<feature type="compositionally biased region" description="Polar residues" evidence="9">
    <location>
        <begin position="185"/>
        <end position="201"/>
    </location>
</feature>
<dbReference type="EMBL" id="CALNXJ010000016">
    <property type="protein sequence ID" value="CAH3117576.1"/>
    <property type="molecule type" value="Genomic_DNA"/>
</dbReference>
<dbReference type="GO" id="GO:0016020">
    <property type="term" value="C:membrane"/>
    <property type="evidence" value="ECO:0007669"/>
    <property type="project" value="TreeGrafter"/>
</dbReference>
<keyword evidence="3" id="KW-0645">Protease</keyword>
<dbReference type="Pfam" id="PF01398">
    <property type="entry name" value="JAB"/>
    <property type="match status" value="1"/>
</dbReference>
<gene>
    <name evidence="11" type="ORF">PMEA_00007561</name>
</gene>
<dbReference type="Gene3D" id="1.20.58.80">
    <property type="entry name" value="Phosphotransferase system, lactose/cellobiose-type IIA subunit"/>
    <property type="match status" value="1"/>
</dbReference>
<dbReference type="PANTHER" id="PTHR12947">
    <property type="entry name" value="AMSH-LIKE PROTEASE"/>
    <property type="match status" value="1"/>
</dbReference>
<name>A0AAU9WL40_9CNID</name>
<evidence type="ECO:0000313" key="11">
    <source>
        <dbReference type="EMBL" id="CAH3117576.1"/>
    </source>
</evidence>
<dbReference type="GO" id="GO:0140492">
    <property type="term" value="F:metal-dependent deubiquitinase activity"/>
    <property type="evidence" value="ECO:0007669"/>
    <property type="project" value="InterPro"/>
</dbReference>
<dbReference type="InterPro" id="IPR044098">
    <property type="entry name" value="STAMBP/STALP-like_MPN"/>
</dbReference>
<dbReference type="PROSITE" id="PS50249">
    <property type="entry name" value="MPN"/>
    <property type="match status" value="1"/>
</dbReference>
<protein>
    <recommendedName>
        <fullName evidence="10">MPN domain-containing protein</fullName>
    </recommendedName>
</protein>
<dbReference type="CDD" id="cd08066">
    <property type="entry name" value="MPN_AMSH_like"/>
    <property type="match status" value="1"/>
</dbReference>
<keyword evidence="6" id="KW-0378">Hydrolase</keyword>
<proteinExistence type="inferred from homology"/>
<dbReference type="SMART" id="SM00232">
    <property type="entry name" value="JAB_MPN"/>
    <property type="match status" value="1"/>
</dbReference>
<keyword evidence="7" id="KW-0862">Zinc</keyword>
<dbReference type="SUPFAM" id="SSF102712">
    <property type="entry name" value="JAB1/MPN domain"/>
    <property type="match status" value="1"/>
</dbReference>
<dbReference type="FunFam" id="3.40.140.10:FF:000010">
    <property type="entry name" value="AMSH-like protease isoform X1"/>
    <property type="match status" value="1"/>
</dbReference>
<evidence type="ECO:0000256" key="2">
    <source>
        <dbReference type="ARBA" id="ARBA00010981"/>
    </source>
</evidence>
<dbReference type="GO" id="GO:0070536">
    <property type="term" value="P:protein K63-linked deubiquitination"/>
    <property type="evidence" value="ECO:0007669"/>
    <property type="project" value="InterPro"/>
</dbReference>
<dbReference type="GO" id="GO:0006508">
    <property type="term" value="P:proteolysis"/>
    <property type="evidence" value="ECO:0007669"/>
    <property type="project" value="UniProtKB-KW"/>
</dbReference>
<evidence type="ECO:0000313" key="12">
    <source>
        <dbReference type="Proteomes" id="UP001159428"/>
    </source>
</evidence>
<feature type="region of interest" description="Disordered" evidence="9">
    <location>
        <begin position="121"/>
        <end position="248"/>
    </location>
</feature>
<evidence type="ECO:0000256" key="7">
    <source>
        <dbReference type="ARBA" id="ARBA00022833"/>
    </source>
</evidence>
<evidence type="ECO:0000256" key="8">
    <source>
        <dbReference type="ARBA" id="ARBA00023049"/>
    </source>
</evidence>
<dbReference type="Pfam" id="PF08969">
    <property type="entry name" value="USP8_dimer"/>
    <property type="match status" value="1"/>
</dbReference>
<reference evidence="11 12" key="1">
    <citation type="submission" date="2022-05" db="EMBL/GenBank/DDBJ databases">
        <authorList>
            <consortium name="Genoscope - CEA"/>
            <person name="William W."/>
        </authorList>
    </citation>
    <scope>NUCLEOTIDE SEQUENCE [LARGE SCALE GENOMIC DNA]</scope>
</reference>
<feature type="compositionally biased region" description="Basic and acidic residues" evidence="9">
    <location>
        <begin position="121"/>
        <end position="144"/>
    </location>
</feature>
<dbReference type="InterPro" id="IPR015063">
    <property type="entry name" value="USP8_dimer"/>
</dbReference>
<dbReference type="Gene3D" id="3.40.140.10">
    <property type="entry name" value="Cytidine Deaminase, domain 2"/>
    <property type="match status" value="1"/>
</dbReference>
<keyword evidence="4" id="KW-0479">Metal-binding</keyword>
<evidence type="ECO:0000256" key="3">
    <source>
        <dbReference type="ARBA" id="ARBA00022670"/>
    </source>
</evidence>
<dbReference type="InterPro" id="IPR000555">
    <property type="entry name" value="JAMM/MPN+_dom"/>
</dbReference>
<dbReference type="SUPFAM" id="SSF140856">
    <property type="entry name" value="USP8 N-terminal domain-like"/>
    <property type="match status" value="1"/>
</dbReference>
<evidence type="ECO:0000256" key="4">
    <source>
        <dbReference type="ARBA" id="ARBA00022723"/>
    </source>
</evidence>
<dbReference type="GO" id="GO:0046872">
    <property type="term" value="F:metal ion binding"/>
    <property type="evidence" value="ECO:0007669"/>
    <property type="project" value="UniProtKB-KW"/>
</dbReference>
<evidence type="ECO:0000256" key="6">
    <source>
        <dbReference type="ARBA" id="ARBA00022801"/>
    </source>
</evidence>
<sequence length="430" mass="48467">MADERNPAERVRRLVQYAGQVEVDNSIAPKKYFRSGVEMERMARIYHDEGNLESAFVLYSKFITLFVEKLPSHPEYAKAAPGDKATNKKSLRRVFGEAEELKGILKGKYQKEYEQLMVEEARKKEEEETKRKEFEKREAEEKAQKAQAAQQIAPQHNNTSRPHTETPSVTPSAPPLIEDYLAPPTSYQESSGSPNSIVGNNQREHGTPSDNNQTHSTMPPPPSYSSLFSVQTPSVPTIDRSTKPVMSADASSSGLRKMHVPAELISQFLRLASSNTRKNLETCGILAGRLQSNMFCITHLLIPKQTSTSDSCTTLNEEDLFDYQDSHNLITLGWIHTHPSQTSFMSSVDLHTHCSYQLMMPEAIAIVCAPKFDETGVFSLTPDYGLQFILNCKKPGFHPHPKEPPLYEESSHILWDKVARVDVVDLRFKK</sequence>
<evidence type="ECO:0000256" key="5">
    <source>
        <dbReference type="ARBA" id="ARBA00022786"/>
    </source>
</evidence>
<feature type="compositionally biased region" description="Polar residues" evidence="9">
    <location>
        <begin position="224"/>
        <end position="235"/>
    </location>
</feature>
<dbReference type="GO" id="GO:0061578">
    <property type="term" value="F:K63-linked deubiquitinase activity"/>
    <property type="evidence" value="ECO:0007669"/>
    <property type="project" value="InterPro"/>
</dbReference>
<dbReference type="Proteomes" id="UP001159428">
    <property type="component" value="Unassembled WGS sequence"/>
</dbReference>
<evidence type="ECO:0000259" key="10">
    <source>
        <dbReference type="PROSITE" id="PS50249"/>
    </source>
</evidence>
<feature type="compositionally biased region" description="Polar residues" evidence="9">
    <location>
        <begin position="154"/>
        <end position="171"/>
    </location>
</feature>
<comment type="caution">
    <text evidence="11">The sequence shown here is derived from an EMBL/GenBank/DDBJ whole genome shotgun (WGS) entry which is preliminary data.</text>
</comment>